<keyword evidence="2" id="KW-1185">Reference proteome</keyword>
<keyword evidence="1" id="KW-0560">Oxidoreductase</keyword>
<protein>
    <submittedName>
        <fullName evidence="1">FAD-dependent monooxygenase OpS4</fullName>
    </submittedName>
</protein>
<organism evidence="1 2">
    <name type="scientific">Psilocybe cubensis</name>
    <name type="common">Psychedelic mushroom</name>
    <name type="synonym">Stropharia cubensis</name>
    <dbReference type="NCBI Taxonomy" id="181762"/>
    <lineage>
        <taxon>Eukaryota</taxon>
        <taxon>Fungi</taxon>
        <taxon>Dikarya</taxon>
        <taxon>Basidiomycota</taxon>
        <taxon>Agaricomycotina</taxon>
        <taxon>Agaricomycetes</taxon>
        <taxon>Agaricomycetidae</taxon>
        <taxon>Agaricales</taxon>
        <taxon>Agaricineae</taxon>
        <taxon>Strophariaceae</taxon>
        <taxon>Psilocybe</taxon>
    </lineage>
</organism>
<dbReference type="EMBL" id="JAFIQS020000013">
    <property type="protein sequence ID" value="KAH9474458.1"/>
    <property type="molecule type" value="Genomic_DNA"/>
</dbReference>
<name>A0ACB8GFT0_PSICU</name>
<evidence type="ECO:0000313" key="1">
    <source>
        <dbReference type="EMBL" id="KAH9474458.1"/>
    </source>
</evidence>
<evidence type="ECO:0000313" key="2">
    <source>
        <dbReference type="Proteomes" id="UP000664032"/>
    </source>
</evidence>
<sequence length="384" mass="43817">MTRILYKWGAKPFLDQLSGCREEIIGIMDYVEPEFIRDQAAEFRFLRTQALKNILQLFVNNEAITVVSGTVSSITIASDNMTTQVTVGDGRIFNADFVVCADGYDSALNDMGVTGSEREEYDTLGWPASHLAMTFALPTKTVRRDEALCNIFRSSKHWNVWAGPGYILHANISDESELVCVTITANYNREIFEGDQTWQLRPLEYWNIDLGLFEPRVKKLLELAGSVSSRIFVRKPMLDELVCTNSRVVLVGDAAHPILPGGNQHIGLDIEEAETLRCLFSRIEHRNQIPDFLVAYEDIRLPRTSHIVEYERGMHLMLQMPDGPQQEARDVTLKKVMAGDWDHMDEELFRAIFGEEFQQYSCDATEEVEDWWTKWGGSDLEECN</sequence>
<proteinExistence type="predicted"/>
<keyword evidence="1" id="KW-0503">Monooxygenase</keyword>
<accession>A0ACB8GFT0</accession>
<dbReference type="Proteomes" id="UP000664032">
    <property type="component" value="Unassembled WGS sequence"/>
</dbReference>
<comment type="caution">
    <text evidence="1">The sequence shown here is derived from an EMBL/GenBank/DDBJ whole genome shotgun (WGS) entry which is preliminary data.</text>
</comment>
<reference evidence="1" key="1">
    <citation type="submission" date="2021-10" db="EMBL/GenBank/DDBJ databases">
        <title>Psilocybe cubensis genome.</title>
        <authorList>
            <person name="Mckernan K.J."/>
            <person name="Crawford S."/>
            <person name="Trippe A."/>
            <person name="Kane L.T."/>
            <person name="Mclaughlin S."/>
        </authorList>
    </citation>
    <scope>NUCLEOTIDE SEQUENCE</scope>
    <source>
        <strain evidence="1">MGC-MH-2018</strain>
    </source>
</reference>
<gene>
    <name evidence="1" type="ORF">JR316_0012917</name>
</gene>